<accession>A0A453Z0R2</accession>
<feature type="region of interest" description="Disordered" evidence="1">
    <location>
        <begin position="1"/>
        <end position="54"/>
    </location>
</feature>
<reference evidence="2" key="3">
    <citation type="submission" date="2020-05" db="UniProtKB">
        <authorList>
            <consortium name="EnsemblMetazoa"/>
        </authorList>
    </citation>
    <scope>IDENTIFICATION</scope>
    <source>
        <strain evidence="2">PEST</strain>
    </source>
</reference>
<dbReference type="EnsemblMetazoa" id="AGAP029435-RA">
    <property type="protein sequence ID" value="AGAP029435-PA"/>
    <property type="gene ID" value="AGAP029435"/>
</dbReference>
<dbReference type="VEuPathDB" id="VectorBase:AGAMI1_014557"/>
<dbReference type="InParanoid" id="A0A453Z0R2"/>
<reference evidence="2 3" key="2">
    <citation type="journal article" date="2004" name="Trends Parasitol.">
        <title>The Anopheles gambiae genome: an update.</title>
        <authorList>
            <person name="Mongin E."/>
            <person name="Louis C."/>
            <person name="Holt R.A."/>
            <person name="Birney E."/>
            <person name="Collins F.H."/>
        </authorList>
    </citation>
    <scope>NUCLEOTIDE SEQUENCE [LARGE SCALE GENOMIC DNA]</scope>
    <source>
        <strain evidence="2 3">PEST</strain>
    </source>
</reference>
<organism evidence="2 3">
    <name type="scientific">Anopheles gambiae</name>
    <name type="common">African malaria mosquito</name>
    <dbReference type="NCBI Taxonomy" id="7165"/>
    <lineage>
        <taxon>Eukaryota</taxon>
        <taxon>Metazoa</taxon>
        <taxon>Ecdysozoa</taxon>
        <taxon>Arthropoda</taxon>
        <taxon>Hexapoda</taxon>
        <taxon>Insecta</taxon>
        <taxon>Pterygota</taxon>
        <taxon>Neoptera</taxon>
        <taxon>Endopterygota</taxon>
        <taxon>Diptera</taxon>
        <taxon>Nematocera</taxon>
        <taxon>Culicoidea</taxon>
        <taxon>Culicidae</taxon>
        <taxon>Anophelinae</taxon>
        <taxon>Anopheles</taxon>
    </lineage>
</organism>
<evidence type="ECO:0000313" key="3">
    <source>
        <dbReference type="Proteomes" id="UP000007062"/>
    </source>
</evidence>
<dbReference type="EMBL" id="AAAB01008852">
    <property type="status" value="NOT_ANNOTATED_CDS"/>
    <property type="molecule type" value="Genomic_DNA"/>
</dbReference>
<feature type="compositionally biased region" description="Polar residues" evidence="1">
    <location>
        <begin position="14"/>
        <end position="36"/>
    </location>
</feature>
<keyword evidence="3" id="KW-1185">Reference proteome</keyword>
<proteinExistence type="predicted"/>
<name>A0A453Z0R2_ANOGA</name>
<protein>
    <submittedName>
        <fullName evidence="2">Uncharacterized protein</fullName>
    </submittedName>
</protein>
<dbReference type="AlphaFoldDB" id="A0A453Z0R2"/>
<evidence type="ECO:0000256" key="1">
    <source>
        <dbReference type="SAM" id="MobiDB-lite"/>
    </source>
</evidence>
<evidence type="ECO:0000313" key="2">
    <source>
        <dbReference type="EnsemblMetazoa" id="AGAP029435-PA"/>
    </source>
</evidence>
<sequence length="87" mass="9456">PLDVKKSAGKPHPVTQTQQTIFLKTAGATPSTSKPVQQPLDVKKSAGKPHPVTQTQQTIFLKTAGATPSKFYFNQFRTLCNDHILPA</sequence>
<dbReference type="VEuPathDB" id="VectorBase:AGAP029435"/>
<dbReference type="Proteomes" id="UP000007062">
    <property type="component" value="Chromosome X"/>
</dbReference>
<reference evidence="2 3" key="1">
    <citation type="journal article" date="2002" name="Science">
        <title>The genome sequence of the malaria mosquito Anopheles gambiae.</title>
        <authorList>
            <person name="Holt R.A."/>
            <person name="Subramanian G.M."/>
            <person name="Halpern A."/>
            <person name="Sutton G.G."/>
            <person name="Charlab R."/>
            <person name="Nusskern D.R."/>
            <person name="Wincker P."/>
            <person name="Clark A.G."/>
            <person name="Ribeiro J.M."/>
            <person name="Wides R."/>
            <person name="Salzberg S.L."/>
            <person name="Loftus B."/>
            <person name="Yandell M."/>
            <person name="Majoros W.H."/>
            <person name="Rusch D.B."/>
            <person name="Lai Z."/>
            <person name="Kraft C.L."/>
            <person name="Abril J.F."/>
            <person name="Anthouard V."/>
            <person name="Arensburger P."/>
            <person name="Atkinson P.W."/>
            <person name="Baden H."/>
            <person name="de Berardinis V."/>
            <person name="Baldwin D."/>
            <person name="Benes V."/>
            <person name="Biedler J."/>
            <person name="Blass C."/>
            <person name="Bolanos R."/>
            <person name="Boscus D."/>
            <person name="Barnstead M."/>
            <person name="Cai S."/>
            <person name="Center A."/>
            <person name="Chaturverdi K."/>
            <person name="Christophides G.K."/>
            <person name="Chrystal M.A."/>
            <person name="Clamp M."/>
            <person name="Cravchik A."/>
            <person name="Curwen V."/>
            <person name="Dana A."/>
            <person name="Delcher A."/>
            <person name="Dew I."/>
            <person name="Evans C.A."/>
            <person name="Flanigan M."/>
            <person name="Grundschober-Freimoser A."/>
            <person name="Friedli L."/>
            <person name="Gu Z."/>
            <person name="Guan P."/>
            <person name="Guigo R."/>
            <person name="Hillenmeyer M.E."/>
            <person name="Hladun S.L."/>
            <person name="Hogan J.R."/>
            <person name="Hong Y.S."/>
            <person name="Hoover J."/>
            <person name="Jaillon O."/>
            <person name="Ke Z."/>
            <person name="Kodira C."/>
            <person name="Kokoza E."/>
            <person name="Koutsos A."/>
            <person name="Letunic I."/>
            <person name="Levitsky A."/>
            <person name="Liang Y."/>
            <person name="Lin J.J."/>
            <person name="Lobo N.F."/>
            <person name="Lopez J.R."/>
            <person name="Malek J.A."/>
            <person name="McIntosh T.C."/>
            <person name="Meister S."/>
            <person name="Miller J."/>
            <person name="Mobarry C."/>
            <person name="Mongin E."/>
            <person name="Murphy S.D."/>
            <person name="O'Brochta D.A."/>
            <person name="Pfannkoch C."/>
            <person name="Qi R."/>
            <person name="Regier M.A."/>
            <person name="Remington K."/>
            <person name="Shao H."/>
            <person name="Sharakhova M.V."/>
            <person name="Sitter C.D."/>
            <person name="Shetty J."/>
            <person name="Smith T.J."/>
            <person name="Strong R."/>
            <person name="Sun J."/>
            <person name="Thomasova D."/>
            <person name="Ton L.Q."/>
            <person name="Topalis P."/>
            <person name="Tu Z."/>
            <person name="Unger M.F."/>
            <person name="Walenz B."/>
            <person name="Wang A."/>
            <person name="Wang J."/>
            <person name="Wang M."/>
            <person name="Wang X."/>
            <person name="Woodford K.J."/>
            <person name="Wortman J.R."/>
            <person name="Wu M."/>
            <person name="Yao A."/>
            <person name="Zdobnov E.M."/>
            <person name="Zhang H."/>
            <person name="Zhao Q."/>
            <person name="Zhao S."/>
            <person name="Zhu S.C."/>
            <person name="Zhimulev I."/>
            <person name="Coluzzi M."/>
            <person name="della Torre A."/>
            <person name="Roth C.W."/>
            <person name="Louis C."/>
            <person name="Kalush F."/>
            <person name="Mural R.J."/>
            <person name="Myers E.W."/>
            <person name="Adams M.D."/>
            <person name="Smith H.O."/>
            <person name="Broder S."/>
            <person name="Gardner M.J."/>
            <person name="Fraser C.M."/>
            <person name="Birney E."/>
            <person name="Bork P."/>
            <person name="Brey P.T."/>
            <person name="Venter J.C."/>
            <person name="Weissenbach J."/>
            <person name="Kafatos F.C."/>
            <person name="Collins F.H."/>
            <person name="Hoffman S.L."/>
        </authorList>
    </citation>
    <scope>NUCLEOTIDE SEQUENCE [LARGE SCALE GENOMIC DNA]</scope>
    <source>
        <strain evidence="2 3">PEST</strain>
    </source>
</reference>